<comment type="catalytic activity">
    <reaction evidence="4">
        <text>[protein]-peptidylproline (omega=180) = [protein]-peptidylproline (omega=0)</text>
        <dbReference type="Rhea" id="RHEA:16237"/>
        <dbReference type="Rhea" id="RHEA-COMP:10747"/>
        <dbReference type="Rhea" id="RHEA-COMP:10748"/>
        <dbReference type="ChEBI" id="CHEBI:83833"/>
        <dbReference type="ChEBI" id="CHEBI:83834"/>
        <dbReference type="EC" id="5.2.1.8"/>
    </reaction>
</comment>
<dbReference type="PRINTS" id="PR00153">
    <property type="entry name" value="CSAPPISMRASE"/>
</dbReference>
<evidence type="ECO:0000313" key="7">
    <source>
        <dbReference type="Proteomes" id="UP000612361"/>
    </source>
</evidence>
<evidence type="ECO:0000256" key="1">
    <source>
        <dbReference type="ARBA" id="ARBA00007365"/>
    </source>
</evidence>
<dbReference type="GO" id="GO:0003755">
    <property type="term" value="F:peptidyl-prolyl cis-trans isomerase activity"/>
    <property type="evidence" value="ECO:0007669"/>
    <property type="project" value="UniProtKB-UniRule"/>
</dbReference>
<proteinExistence type="inferred from homology"/>
<keyword evidence="3 4" id="KW-0413">Isomerase</keyword>
<feature type="domain" description="PPIase cyclophilin-type" evidence="5">
    <location>
        <begin position="27"/>
        <end position="217"/>
    </location>
</feature>
<keyword evidence="4" id="KW-0732">Signal</keyword>
<dbReference type="InterPro" id="IPR029000">
    <property type="entry name" value="Cyclophilin-like_dom_sf"/>
</dbReference>
<keyword evidence="2 4" id="KW-0697">Rotamase</keyword>
<evidence type="ECO:0000256" key="2">
    <source>
        <dbReference type="ARBA" id="ARBA00023110"/>
    </source>
</evidence>
<evidence type="ECO:0000313" key="6">
    <source>
        <dbReference type="EMBL" id="MBC3934883.1"/>
    </source>
</evidence>
<organism evidence="6 7">
    <name type="scientific">Undibacterium rugosum</name>
    <dbReference type="NCBI Taxonomy" id="2762291"/>
    <lineage>
        <taxon>Bacteria</taxon>
        <taxon>Pseudomonadati</taxon>
        <taxon>Pseudomonadota</taxon>
        <taxon>Betaproteobacteria</taxon>
        <taxon>Burkholderiales</taxon>
        <taxon>Oxalobacteraceae</taxon>
        <taxon>Undibacterium</taxon>
    </lineage>
</organism>
<sequence>MKQFYKKVSSAIAFAAALSAPAAFAENLPKVAFKTNMGEIVVELYPEAAPVTVDNFLKYVKAGQYKGTIFHRVIDNFMIQGGGYDKNFKEKPTRKPIPLEARAALEKGLKNDVGTIAMARTEDPNSATAQFYINVKDNDFLNHQILPDGDPVEFLYRGNNVVAPRAKALMATAGYTPFGKVIKGMDVVEKIKVVETGDSHMMQNVPKKDIIIESANVIK</sequence>
<dbReference type="PANTHER" id="PTHR43246">
    <property type="entry name" value="PEPTIDYL-PROLYL CIS-TRANS ISOMERASE CYP38, CHLOROPLASTIC"/>
    <property type="match status" value="1"/>
</dbReference>
<comment type="function">
    <text evidence="4">PPIases accelerate the folding of proteins. It catalyzes the cis-trans isomerization of proline imidic peptide bonds in oligopeptides.</text>
</comment>
<reference evidence="6" key="1">
    <citation type="submission" date="2020-08" db="EMBL/GenBank/DDBJ databases">
        <title>Novel species isolated from subtropical streams in China.</title>
        <authorList>
            <person name="Lu H."/>
        </authorList>
    </citation>
    <scope>NUCLEOTIDE SEQUENCE</scope>
    <source>
        <strain evidence="6">CY7W</strain>
    </source>
</reference>
<name>A0A923HZ70_9BURK</name>
<dbReference type="InterPro" id="IPR044665">
    <property type="entry name" value="E_coli_cyclophilin_A-like"/>
</dbReference>
<dbReference type="Gene3D" id="2.40.100.10">
    <property type="entry name" value="Cyclophilin-like"/>
    <property type="match status" value="1"/>
</dbReference>
<evidence type="ECO:0000256" key="3">
    <source>
        <dbReference type="ARBA" id="ARBA00023235"/>
    </source>
</evidence>
<dbReference type="RefSeq" id="WP_186880494.1">
    <property type="nucleotide sequence ID" value="NZ_JACOGG010000005.1"/>
</dbReference>
<dbReference type="EC" id="5.2.1.8" evidence="4"/>
<dbReference type="InterPro" id="IPR002130">
    <property type="entry name" value="Cyclophilin-type_PPIase_dom"/>
</dbReference>
<gene>
    <name evidence="6" type="ORF">H8K47_05870</name>
</gene>
<evidence type="ECO:0000256" key="4">
    <source>
        <dbReference type="RuleBase" id="RU363019"/>
    </source>
</evidence>
<protein>
    <recommendedName>
        <fullName evidence="4">Peptidyl-prolyl cis-trans isomerase</fullName>
        <shortName evidence="4">PPIase</shortName>
        <ecNumber evidence="4">5.2.1.8</ecNumber>
    </recommendedName>
</protein>
<dbReference type="Pfam" id="PF00160">
    <property type="entry name" value="Pro_isomerase"/>
    <property type="match status" value="1"/>
</dbReference>
<feature type="chain" id="PRO_5038167201" description="Peptidyl-prolyl cis-trans isomerase" evidence="4">
    <location>
        <begin position="26"/>
        <end position="219"/>
    </location>
</feature>
<keyword evidence="7" id="KW-1185">Reference proteome</keyword>
<dbReference type="EMBL" id="JACOGG010000005">
    <property type="protein sequence ID" value="MBC3934883.1"/>
    <property type="molecule type" value="Genomic_DNA"/>
</dbReference>
<dbReference type="PROSITE" id="PS50072">
    <property type="entry name" value="CSA_PPIASE_2"/>
    <property type="match status" value="1"/>
</dbReference>
<feature type="signal peptide" evidence="4">
    <location>
        <begin position="1"/>
        <end position="25"/>
    </location>
</feature>
<evidence type="ECO:0000259" key="5">
    <source>
        <dbReference type="PROSITE" id="PS50072"/>
    </source>
</evidence>
<dbReference type="SUPFAM" id="SSF50891">
    <property type="entry name" value="Cyclophilin-like"/>
    <property type="match status" value="1"/>
</dbReference>
<dbReference type="GO" id="GO:0006457">
    <property type="term" value="P:protein folding"/>
    <property type="evidence" value="ECO:0007669"/>
    <property type="project" value="InterPro"/>
</dbReference>
<comment type="caution">
    <text evidence="6">The sequence shown here is derived from an EMBL/GenBank/DDBJ whole genome shotgun (WGS) entry which is preliminary data.</text>
</comment>
<dbReference type="InterPro" id="IPR020892">
    <property type="entry name" value="Cyclophilin-type_PPIase_CS"/>
</dbReference>
<accession>A0A923HZ70</accession>
<dbReference type="PROSITE" id="PS00170">
    <property type="entry name" value="CSA_PPIASE_1"/>
    <property type="match status" value="1"/>
</dbReference>
<dbReference type="AlphaFoldDB" id="A0A923HZ70"/>
<dbReference type="Proteomes" id="UP000612361">
    <property type="component" value="Unassembled WGS sequence"/>
</dbReference>
<comment type="similarity">
    <text evidence="1 4">Belongs to the cyclophilin-type PPIase family.</text>
</comment>